<feature type="region of interest" description="Disordered" evidence="2">
    <location>
        <begin position="486"/>
        <end position="505"/>
    </location>
</feature>
<sequence length="657" mass="75241">MDPRVTFNFTPADAKSEKTESFPQLARDVVELYRDLLVHKNAKNESPQDSQKLVDQFGRFKIWTEQTGATLETTGSLQETLQNDETLHTSVAGVLHQLKSLITTALALPASSNSAGLAPADHEDAEFTSDSEFSTDSQQEEIGELPRPRRQVSRLSLVLSHIFEQIGLLYHYSAIFRRPRLNGRYLPSKAQAHAQEVPFFEHSHVQERLRTWSGKEFSDFSFDMNVLTWRLATANTRRREQLRYWKGHPLGQNVDHESDAYPVHPEASRRNQPAPSETTSRRSRPTTVNTYSSVALSAIYESKTVAGPSRTEYSASKFGDLGNSSIRVPRLPVEVNSSSIFECPYCRMMLQSEEMRVRNTWKRHVFRDLRPYVCTITQCTNPEKMYATRREWVYHEMQMHRRQWTCRICRIHHQSAEEMSLHVQACHVEIWGEQDISAVLAASEGPLDAEQMQQCPFCSDSHPVSILMDHIAGHLEQLALFVLPTDDEEQPASTDSAALSSLNSAEDDTPLTYDVRLTPYTTSTPPSGYTQPVSSPGEVEGQELEKKTFACEQCNRVFDQIHKLNHHKRYHDRPHACPHPGCTNRFGTKTHLDRHMADKHSKTRKFHCTQPECPYSKQGGKSFPRKDNWRRHMINKHRIVVQPDDEPTELIDPFLRP</sequence>
<dbReference type="PROSITE" id="PS00028">
    <property type="entry name" value="ZINC_FINGER_C2H2_1"/>
    <property type="match status" value="2"/>
</dbReference>
<dbReference type="Pfam" id="PF26082">
    <property type="entry name" value="zf-C2H2_AcuF"/>
    <property type="match status" value="1"/>
</dbReference>
<feature type="domain" description="C2H2-type" evidence="3">
    <location>
        <begin position="575"/>
        <end position="605"/>
    </location>
</feature>
<keyword evidence="1" id="KW-0862">Zinc</keyword>
<feature type="compositionally biased region" description="Low complexity" evidence="2">
    <location>
        <begin position="518"/>
        <end position="532"/>
    </location>
</feature>
<protein>
    <recommendedName>
        <fullName evidence="3">C2H2-type domain-containing protein</fullName>
    </recommendedName>
</protein>
<keyword evidence="1" id="KW-0479">Metal-binding</keyword>
<accession>A0AAN7BFL4</accession>
<evidence type="ECO:0000256" key="1">
    <source>
        <dbReference type="PROSITE-ProRule" id="PRU00042"/>
    </source>
</evidence>
<evidence type="ECO:0000256" key="2">
    <source>
        <dbReference type="SAM" id="MobiDB-lite"/>
    </source>
</evidence>
<reference evidence="4" key="2">
    <citation type="submission" date="2023-05" db="EMBL/GenBank/DDBJ databases">
        <authorList>
            <consortium name="Lawrence Berkeley National Laboratory"/>
            <person name="Steindorff A."/>
            <person name="Hensen N."/>
            <person name="Bonometti L."/>
            <person name="Westerberg I."/>
            <person name="Brannstrom I.O."/>
            <person name="Guillou S."/>
            <person name="Cros-Aarteil S."/>
            <person name="Calhoun S."/>
            <person name="Haridas S."/>
            <person name="Kuo A."/>
            <person name="Mondo S."/>
            <person name="Pangilinan J."/>
            <person name="Riley R."/>
            <person name="Labutti K."/>
            <person name="Andreopoulos B."/>
            <person name="Lipzen A."/>
            <person name="Chen C."/>
            <person name="Yanf M."/>
            <person name="Daum C."/>
            <person name="Ng V."/>
            <person name="Clum A."/>
            <person name="Ohm R."/>
            <person name="Martin F."/>
            <person name="Silar P."/>
            <person name="Natvig D."/>
            <person name="Lalanne C."/>
            <person name="Gautier V."/>
            <person name="Ament-Velasquez S.L."/>
            <person name="Kruys A."/>
            <person name="Hutchinson M.I."/>
            <person name="Powell A.J."/>
            <person name="Barry K."/>
            <person name="Miller A.N."/>
            <person name="Grigoriev I.V."/>
            <person name="Debuchy R."/>
            <person name="Gladieux P."/>
            <person name="Thoren M.H."/>
            <person name="Johannesson H."/>
        </authorList>
    </citation>
    <scope>NUCLEOTIDE SEQUENCE</scope>
    <source>
        <strain evidence="4">CBS 990.96</strain>
    </source>
</reference>
<dbReference type="SUPFAM" id="SSF57667">
    <property type="entry name" value="beta-beta-alpha zinc fingers"/>
    <property type="match status" value="1"/>
</dbReference>
<dbReference type="Gene3D" id="3.30.160.60">
    <property type="entry name" value="Classic Zinc Finger"/>
    <property type="match status" value="1"/>
</dbReference>
<comment type="caution">
    <text evidence="4">The sequence shown here is derived from an EMBL/GenBank/DDBJ whole genome shotgun (WGS) entry which is preliminary data.</text>
</comment>
<dbReference type="GO" id="GO:0008270">
    <property type="term" value="F:zinc ion binding"/>
    <property type="evidence" value="ECO:0007669"/>
    <property type="project" value="UniProtKB-KW"/>
</dbReference>
<feature type="domain" description="C2H2-type" evidence="3">
    <location>
        <begin position="549"/>
        <end position="576"/>
    </location>
</feature>
<dbReference type="AlphaFoldDB" id="A0AAN7BFL4"/>
<dbReference type="PANTHER" id="PTHR35391:SF7">
    <property type="entry name" value="C2H2-TYPE DOMAIN-CONTAINING PROTEIN"/>
    <property type="match status" value="1"/>
</dbReference>
<keyword evidence="5" id="KW-1185">Reference proteome</keyword>
<feature type="region of interest" description="Disordered" evidence="2">
    <location>
        <begin position="516"/>
        <end position="539"/>
    </location>
</feature>
<feature type="region of interest" description="Disordered" evidence="2">
    <location>
        <begin position="253"/>
        <end position="288"/>
    </location>
</feature>
<dbReference type="EMBL" id="MU865486">
    <property type="protein sequence ID" value="KAK4222189.1"/>
    <property type="molecule type" value="Genomic_DNA"/>
</dbReference>
<dbReference type="Proteomes" id="UP001301958">
    <property type="component" value="Unassembled WGS sequence"/>
</dbReference>
<feature type="compositionally biased region" description="Polar residues" evidence="2">
    <location>
        <begin position="491"/>
        <end position="504"/>
    </location>
</feature>
<dbReference type="InterPro" id="IPR013087">
    <property type="entry name" value="Znf_C2H2_type"/>
</dbReference>
<keyword evidence="1" id="KW-0863">Zinc-finger</keyword>
<evidence type="ECO:0000259" key="3">
    <source>
        <dbReference type="PROSITE" id="PS50157"/>
    </source>
</evidence>
<gene>
    <name evidence="4" type="ORF">QBC38DRAFT_427754</name>
</gene>
<evidence type="ECO:0000313" key="4">
    <source>
        <dbReference type="EMBL" id="KAK4222189.1"/>
    </source>
</evidence>
<dbReference type="PROSITE" id="PS50157">
    <property type="entry name" value="ZINC_FINGER_C2H2_2"/>
    <property type="match status" value="2"/>
</dbReference>
<organism evidence="4 5">
    <name type="scientific">Podospora fimiseda</name>
    <dbReference type="NCBI Taxonomy" id="252190"/>
    <lineage>
        <taxon>Eukaryota</taxon>
        <taxon>Fungi</taxon>
        <taxon>Dikarya</taxon>
        <taxon>Ascomycota</taxon>
        <taxon>Pezizomycotina</taxon>
        <taxon>Sordariomycetes</taxon>
        <taxon>Sordariomycetidae</taxon>
        <taxon>Sordariales</taxon>
        <taxon>Podosporaceae</taxon>
        <taxon>Podospora</taxon>
    </lineage>
</organism>
<dbReference type="PANTHER" id="PTHR35391">
    <property type="entry name" value="C2H2-TYPE DOMAIN-CONTAINING PROTEIN-RELATED"/>
    <property type="match status" value="1"/>
</dbReference>
<reference evidence="4" key="1">
    <citation type="journal article" date="2023" name="Mol. Phylogenet. Evol.">
        <title>Genome-scale phylogeny and comparative genomics of the fungal order Sordariales.</title>
        <authorList>
            <person name="Hensen N."/>
            <person name="Bonometti L."/>
            <person name="Westerberg I."/>
            <person name="Brannstrom I.O."/>
            <person name="Guillou S."/>
            <person name="Cros-Aarteil S."/>
            <person name="Calhoun S."/>
            <person name="Haridas S."/>
            <person name="Kuo A."/>
            <person name="Mondo S."/>
            <person name="Pangilinan J."/>
            <person name="Riley R."/>
            <person name="LaButti K."/>
            <person name="Andreopoulos B."/>
            <person name="Lipzen A."/>
            <person name="Chen C."/>
            <person name="Yan M."/>
            <person name="Daum C."/>
            <person name="Ng V."/>
            <person name="Clum A."/>
            <person name="Steindorff A."/>
            <person name="Ohm R.A."/>
            <person name="Martin F."/>
            <person name="Silar P."/>
            <person name="Natvig D.O."/>
            <person name="Lalanne C."/>
            <person name="Gautier V."/>
            <person name="Ament-Velasquez S.L."/>
            <person name="Kruys A."/>
            <person name="Hutchinson M.I."/>
            <person name="Powell A.J."/>
            <person name="Barry K."/>
            <person name="Miller A.N."/>
            <person name="Grigoriev I.V."/>
            <person name="Debuchy R."/>
            <person name="Gladieux P."/>
            <person name="Hiltunen Thoren M."/>
            <person name="Johannesson H."/>
        </authorList>
    </citation>
    <scope>NUCLEOTIDE SEQUENCE</scope>
    <source>
        <strain evidence="4">CBS 990.96</strain>
    </source>
</reference>
<name>A0AAN7BFL4_9PEZI</name>
<dbReference type="InterPro" id="IPR036236">
    <property type="entry name" value="Znf_C2H2_sf"/>
</dbReference>
<dbReference type="InterPro" id="IPR058925">
    <property type="entry name" value="zf-C2H2_AcuF"/>
</dbReference>
<proteinExistence type="predicted"/>
<evidence type="ECO:0000313" key="5">
    <source>
        <dbReference type="Proteomes" id="UP001301958"/>
    </source>
</evidence>
<dbReference type="SMART" id="SM00355">
    <property type="entry name" value="ZnF_C2H2"/>
    <property type="match status" value="6"/>
</dbReference>